<feature type="region of interest" description="Disordered" evidence="1">
    <location>
        <begin position="119"/>
        <end position="138"/>
    </location>
</feature>
<dbReference type="Gene3D" id="1.10.4160.10">
    <property type="entry name" value="Hydantoin permease"/>
    <property type="match status" value="1"/>
</dbReference>
<accession>A0ABW7C2K1</accession>
<evidence type="ECO:0000313" key="2">
    <source>
        <dbReference type="EMBL" id="MFG3192830.1"/>
    </source>
</evidence>
<name>A0ABW7C2K1_9ACTN</name>
<proteinExistence type="predicted"/>
<reference evidence="2 3" key="1">
    <citation type="submission" date="2024-10" db="EMBL/GenBank/DDBJ databases">
        <title>The Natural Products Discovery Center: Release of the First 8490 Sequenced Strains for Exploring Actinobacteria Biosynthetic Diversity.</title>
        <authorList>
            <person name="Kalkreuter E."/>
            <person name="Kautsar S.A."/>
            <person name="Yang D."/>
            <person name="Bader C.D."/>
            <person name="Teijaro C.N."/>
            <person name="Fluegel L."/>
            <person name="Davis C.M."/>
            <person name="Simpson J.R."/>
            <person name="Lauterbach L."/>
            <person name="Steele A.D."/>
            <person name="Gui C."/>
            <person name="Meng S."/>
            <person name="Li G."/>
            <person name="Viehrig K."/>
            <person name="Ye F."/>
            <person name="Su P."/>
            <person name="Kiefer A.F."/>
            <person name="Nichols A."/>
            <person name="Cepeda A.J."/>
            <person name="Yan W."/>
            <person name="Fan B."/>
            <person name="Jiang Y."/>
            <person name="Adhikari A."/>
            <person name="Zheng C.-J."/>
            <person name="Schuster L."/>
            <person name="Cowan T.M."/>
            <person name="Smanski M.J."/>
            <person name="Chevrette M.G."/>
            <person name="De Carvalho L.P.S."/>
            <person name="Shen B."/>
        </authorList>
    </citation>
    <scope>NUCLEOTIDE SEQUENCE [LARGE SCALE GENOMIC DNA]</scope>
    <source>
        <strain evidence="2 3">NPDC048229</strain>
    </source>
</reference>
<keyword evidence="3" id="KW-1185">Reference proteome</keyword>
<evidence type="ECO:0000313" key="3">
    <source>
        <dbReference type="Proteomes" id="UP001604282"/>
    </source>
</evidence>
<dbReference type="Proteomes" id="UP001604282">
    <property type="component" value="Unassembled WGS sequence"/>
</dbReference>
<dbReference type="EMBL" id="JBICZW010000023">
    <property type="protein sequence ID" value="MFG3192830.1"/>
    <property type="molecule type" value="Genomic_DNA"/>
</dbReference>
<evidence type="ECO:0000256" key="1">
    <source>
        <dbReference type="SAM" id="MobiDB-lite"/>
    </source>
</evidence>
<dbReference type="RefSeq" id="WP_392884416.1">
    <property type="nucleotide sequence ID" value="NZ_JBICZW010000023.1"/>
</dbReference>
<protein>
    <submittedName>
        <fullName evidence="2">Uncharacterized protein</fullName>
    </submittedName>
</protein>
<comment type="caution">
    <text evidence="2">The sequence shown here is derived from an EMBL/GenBank/DDBJ whole genome shotgun (WGS) entry which is preliminary data.</text>
</comment>
<organism evidence="2 3">
    <name type="scientific">Streptomyces omiyaensis</name>
    <dbReference type="NCBI Taxonomy" id="68247"/>
    <lineage>
        <taxon>Bacteria</taxon>
        <taxon>Bacillati</taxon>
        <taxon>Actinomycetota</taxon>
        <taxon>Actinomycetes</taxon>
        <taxon>Kitasatosporales</taxon>
        <taxon>Streptomycetaceae</taxon>
        <taxon>Streptomyces</taxon>
    </lineage>
</organism>
<gene>
    <name evidence="2" type="ORF">ACGFYS_28260</name>
</gene>
<sequence>MVSGPAHPYAEGAPDRRYANADLLPAGTGEFRRRWRDFAAVRVRVSWSPAHLTPSGMPGQDRFTWPRTLLICLVAQAAVLLPSLLVEPAGDRYGVPFAVFARSAFGVRGPPCLRCCGSSRRASSSASGPTSASGASSC</sequence>